<feature type="compositionally biased region" description="Basic residues" evidence="1">
    <location>
        <begin position="44"/>
        <end position="56"/>
    </location>
</feature>
<evidence type="ECO:0000256" key="1">
    <source>
        <dbReference type="SAM" id="MobiDB-lite"/>
    </source>
</evidence>
<evidence type="ECO:0000313" key="2">
    <source>
        <dbReference type="EMBL" id="KAF2493897.1"/>
    </source>
</evidence>
<reference evidence="2" key="1">
    <citation type="journal article" date="2020" name="Stud. Mycol.">
        <title>101 Dothideomycetes genomes: a test case for predicting lifestyles and emergence of pathogens.</title>
        <authorList>
            <person name="Haridas S."/>
            <person name="Albert R."/>
            <person name="Binder M."/>
            <person name="Bloem J."/>
            <person name="Labutti K."/>
            <person name="Salamov A."/>
            <person name="Andreopoulos B."/>
            <person name="Baker S."/>
            <person name="Barry K."/>
            <person name="Bills G."/>
            <person name="Bluhm B."/>
            <person name="Cannon C."/>
            <person name="Castanera R."/>
            <person name="Culley D."/>
            <person name="Daum C."/>
            <person name="Ezra D."/>
            <person name="Gonzalez J."/>
            <person name="Henrissat B."/>
            <person name="Kuo A."/>
            <person name="Liang C."/>
            <person name="Lipzen A."/>
            <person name="Lutzoni F."/>
            <person name="Magnuson J."/>
            <person name="Mondo S."/>
            <person name="Nolan M."/>
            <person name="Ohm R."/>
            <person name="Pangilinan J."/>
            <person name="Park H.-J."/>
            <person name="Ramirez L."/>
            <person name="Alfaro M."/>
            <person name="Sun H."/>
            <person name="Tritt A."/>
            <person name="Yoshinaga Y."/>
            <person name="Zwiers L.-H."/>
            <person name="Turgeon B."/>
            <person name="Goodwin S."/>
            <person name="Spatafora J."/>
            <person name="Crous P."/>
            <person name="Grigoriev I."/>
        </authorList>
    </citation>
    <scope>NUCLEOTIDE SEQUENCE</scope>
    <source>
        <strain evidence="2">CBS 269.34</strain>
    </source>
</reference>
<sequence>MPLLQICAVFVEPVTSHILGTFRSDYVPQLNPSSLGYKTPPPLHRLRSSKGRRGWRHQIIDGTDSDIGPPLSETKMKTAK</sequence>
<gene>
    <name evidence="2" type="ORF">BU16DRAFT_58890</name>
</gene>
<proteinExistence type="predicted"/>
<protein>
    <submittedName>
        <fullName evidence="2">Uncharacterized protein</fullName>
    </submittedName>
</protein>
<accession>A0A6A6QSM0</accession>
<feature type="region of interest" description="Disordered" evidence="1">
    <location>
        <begin position="37"/>
        <end position="80"/>
    </location>
</feature>
<organism evidence="2 3">
    <name type="scientific">Lophium mytilinum</name>
    <dbReference type="NCBI Taxonomy" id="390894"/>
    <lineage>
        <taxon>Eukaryota</taxon>
        <taxon>Fungi</taxon>
        <taxon>Dikarya</taxon>
        <taxon>Ascomycota</taxon>
        <taxon>Pezizomycotina</taxon>
        <taxon>Dothideomycetes</taxon>
        <taxon>Pleosporomycetidae</taxon>
        <taxon>Mytilinidiales</taxon>
        <taxon>Mytilinidiaceae</taxon>
        <taxon>Lophium</taxon>
    </lineage>
</organism>
<name>A0A6A6QSM0_9PEZI</name>
<evidence type="ECO:0000313" key="3">
    <source>
        <dbReference type="Proteomes" id="UP000799750"/>
    </source>
</evidence>
<dbReference type="EMBL" id="MU004191">
    <property type="protein sequence ID" value="KAF2493897.1"/>
    <property type="molecule type" value="Genomic_DNA"/>
</dbReference>
<keyword evidence="3" id="KW-1185">Reference proteome</keyword>
<dbReference type="AlphaFoldDB" id="A0A6A6QSM0"/>
<dbReference type="Proteomes" id="UP000799750">
    <property type="component" value="Unassembled WGS sequence"/>
</dbReference>